<feature type="region of interest" description="Disordered" evidence="1">
    <location>
        <begin position="216"/>
        <end position="296"/>
    </location>
</feature>
<comment type="caution">
    <text evidence="2">The sequence shown here is derived from an EMBL/GenBank/DDBJ whole genome shotgun (WGS) entry which is preliminary data.</text>
</comment>
<dbReference type="OrthoDB" id="129452at2759"/>
<accession>A0A9W6TAJ7</accession>
<sequence>MFAYELERLKILNIQAIKCGSSYRVKVRGRTGKMVYVSNVSRPTNQKLLAKQYKISVKTLKKHMSPDYKTDPKYRFYNGKHMESHLYVGIQPAEFYDKLENVLATQTNAFKVSIALGYDLISLTDGDFTQYWHSNLANSYVFKTPVAINSRSDIRWTAGPGTSINGIDHCQTGYFLGEHCAHSAMSTPQPTSSTAAATERTISVAKYHALQGVKRGVDTGTCKPKHVLEGSRVVSGDGGNDMPLDFESDAPEEGEAEEEEKASPSQHKDSQSLSRKTPEPQSESRRSREDGPDASR</sequence>
<feature type="compositionally biased region" description="Basic and acidic residues" evidence="1">
    <location>
        <begin position="266"/>
        <end position="296"/>
    </location>
</feature>
<organism evidence="2 3">
    <name type="scientific">Phytophthora lilii</name>
    <dbReference type="NCBI Taxonomy" id="2077276"/>
    <lineage>
        <taxon>Eukaryota</taxon>
        <taxon>Sar</taxon>
        <taxon>Stramenopiles</taxon>
        <taxon>Oomycota</taxon>
        <taxon>Peronosporomycetes</taxon>
        <taxon>Peronosporales</taxon>
        <taxon>Peronosporaceae</taxon>
        <taxon>Phytophthora</taxon>
    </lineage>
</organism>
<evidence type="ECO:0000313" key="2">
    <source>
        <dbReference type="EMBL" id="GMF09603.1"/>
    </source>
</evidence>
<protein>
    <submittedName>
        <fullName evidence="2">Unnamed protein product</fullName>
    </submittedName>
</protein>
<gene>
    <name evidence="2" type="ORF">Plil01_000049300</name>
</gene>
<dbReference type="EMBL" id="BSXW01000013">
    <property type="protein sequence ID" value="GMF09603.1"/>
    <property type="molecule type" value="Genomic_DNA"/>
</dbReference>
<name>A0A9W6TAJ7_9STRA</name>
<keyword evidence="3" id="KW-1185">Reference proteome</keyword>
<evidence type="ECO:0000313" key="3">
    <source>
        <dbReference type="Proteomes" id="UP001165083"/>
    </source>
</evidence>
<dbReference type="Proteomes" id="UP001165083">
    <property type="component" value="Unassembled WGS sequence"/>
</dbReference>
<feature type="compositionally biased region" description="Acidic residues" evidence="1">
    <location>
        <begin position="244"/>
        <end position="260"/>
    </location>
</feature>
<evidence type="ECO:0000256" key="1">
    <source>
        <dbReference type="SAM" id="MobiDB-lite"/>
    </source>
</evidence>
<reference evidence="2" key="1">
    <citation type="submission" date="2023-04" db="EMBL/GenBank/DDBJ databases">
        <title>Phytophthora lilii NBRC 32176.</title>
        <authorList>
            <person name="Ichikawa N."/>
            <person name="Sato H."/>
            <person name="Tonouchi N."/>
        </authorList>
    </citation>
    <scope>NUCLEOTIDE SEQUENCE</scope>
    <source>
        <strain evidence="2">NBRC 32176</strain>
    </source>
</reference>
<proteinExistence type="predicted"/>
<dbReference type="AlphaFoldDB" id="A0A9W6TAJ7"/>